<evidence type="ECO:0000313" key="3">
    <source>
        <dbReference type="EMBL" id="MBN8659367.1"/>
    </source>
</evidence>
<dbReference type="InterPro" id="IPR004147">
    <property type="entry name" value="ABC1_dom"/>
</dbReference>
<feature type="domain" description="ABC1 atypical kinase-like" evidence="2">
    <location>
        <begin position="135"/>
        <end position="376"/>
    </location>
</feature>
<keyword evidence="3" id="KW-0418">Kinase</keyword>
<sequence>MEETLDFNPIRESFRDVTPWRLFASTLKVMTRIYKLQGMQATLRVIPIVWTIIWSTRGFSRYHAEEFEKARSSVGEAVDREEEALSSQDYEEYRLLGRWLTRRLHDLGPTFIKIGQTLSTRADLLPLPAMLELAQLQENVDAFPYEIAQAVIERELGGKPETLYKTFEKEALAAASLSQAYRATLHDGREVVVKVQRPDLSKVIVLDIQILSAIADEVMKYPSLCRHTDWPGVVEEFARTIMEEVDYIREGRNADTFRSNYRNFDRIYIPRIIWKLTGRRVLTIEYVSGIRITDVEGIKAMGLDPEEITRTGANFYLRQLLEEGFFHADPHPGNMRVMADGRVGIFDFGMVGRLSPELKQHLVNAFLHTVQREYRLLVDDFVGMGFLKPEADRDALCRDLTPIIDSRFADGLTRVRFRKMLFDFSEVCFEYPFRLPSEFTYVMRALLTLEGIALTINPKFNFVDAAMPFAHRLVLKNNQVLSQAIFKEVFNDGKFNRQAAIKLLKTAASLTGSLR</sequence>
<keyword evidence="3" id="KW-0808">Transferase</keyword>
<dbReference type="GO" id="GO:0016301">
    <property type="term" value="F:kinase activity"/>
    <property type="evidence" value="ECO:0007669"/>
    <property type="project" value="UniProtKB-KW"/>
</dbReference>
<accession>A0A8J7PDS1</accession>
<dbReference type="CDD" id="cd05121">
    <property type="entry name" value="ABC1_ADCK3-like"/>
    <property type="match status" value="1"/>
</dbReference>
<comment type="caution">
    <text evidence="3">The sequence shown here is derived from an EMBL/GenBank/DDBJ whole genome shotgun (WGS) entry which is preliminary data.</text>
</comment>
<name>A0A8J7PDS1_9BACT</name>
<reference evidence="3" key="1">
    <citation type="submission" date="2021-02" db="EMBL/GenBank/DDBJ databases">
        <title>Genome-Resolved Metagenomics of a Microbial Community Performing Photosynthetic Biological Nutrient Removal.</title>
        <authorList>
            <person name="Mcdaniel E.A."/>
        </authorList>
    </citation>
    <scope>NUCLEOTIDE SEQUENCE</scope>
    <source>
        <strain evidence="3">UWPOB_OBS1</strain>
    </source>
</reference>
<dbReference type="PANTHER" id="PTHR10566:SF113">
    <property type="entry name" value="PROTEIN ACTIVITY OF BC1 COMPLEX KINASE 7, CHLOROPLASTIC"/>
    <property type="match status" value="1"/>
</dbReference>
<organism evidence="3 4">
    <name type="scientific">Candidatus Obscuribacter phosphatis</name>
    <dbReference type="NCBI Taxonomy" id="1906157"/>
    <lineage>
        <taxon>Bacteria</taxon>
        <taxon>Bacillati</taxon>
        <taxon>Candidatus Melainabacteria</taxon>
        <taxon>Candidatus Obscuribacterales</taxon>
        <taxon>Candidatus Obscuribacteraceae</taxon>
        <taxon>Candidatus Obscuribacter</taxon>
    </lineage>
</organism>
<dbReference type="InterPro" id="IPR050154">
    <property type="entry name" value="UbiB_kinase"/>
</dbReference>
<protein>
    <submittedName>
        <fullName evidence="3">AarF/ABC1/UbiB kinase family protein</fullName>
    </submittedName>
</protein>
<dbReference type="AlphaFoldDB" id="A0A8J7PDS1"/>
<dbReference type="Proteomes" id="UP000664277">
    <property type="component" value="Unassembled WGS sequence"/>
</dbReference>
<gene>
    <name evidence="3" type="ORF">J0M35_03315</name>
</gene>
<evidence type="ECO:0000259" key="2">
    <source>
        <dbReference type="Pfam" id="PF03109"/>
    </source>
</evidence>
<dbReference type="Pfam" id="PF03109">
    <property type="entry name" value="ABC1"/>
    <property type="match status" value="1"/>
</dbReference>
<proteinExistence type="inferred from homology"/>
<dbReference type="InterPro" id="IPR011009">
    <property type="entry name" value="Kinase-like_dom_sf"/>
</dbReference>
<dbReference type="PANTHER" id="PTHR10566">
    <property type="entry name" value="CHAPERONE-ACTIVITY OF BC1 COMPLEX CABC1 -RELATED"/>
    <property type="match status" value="1"/>
</dbReference>
<evidence type="ECO:0000256" key="1">
    <source>
        <dbReference type="ARBA" id="ARBA00009670"/>
    </source>
</evidence>
<dbReference type="EMBL" id="JAFLCK010000003">
    <property type="protein sequence ID" value="MBN8659367.1"/>
    <property type="molecule type" value="Genomic_DNA"/>
</dbReference>
<evidence type="ECO:0000313" key="4">
    <source>
        <dbReference type="Proteomes" id="UP000664277"/>
    </source>
</evidence>
<comment type="similarity">
    <text evidence="1">Belongs to the protein kinase superfamily. ADCK protein kinase family.</text>
</comment>
<dbReference type="SUPFAM" id="SSF56112">
    <property type="entry name" value="Protein kinase-like (PK-like)"/>
    <property type="match status" value="1"/>
</dbReference>